<evidence type="ECO:0000313" key="3">
    <source>
        <dbReference type="Proteomes" id="UP000566819"/>
    </source>
</evidence>
<dbReference type="AlphaFoldDB" id="A0A8H4VXF2"/>
<dbReference type="EMBL" id="JAAMPI010001195">
    <property type="protein sequence ID" value="KAF4626233.1"/>
    <property type="molecule type" value="Genomic_DNA"/>
</dbReference>
<keyword evidence="1" id="KW-0732">Signal</keyword>
<sequence>MKFSNTVSLAILALTAHVLAAPMDISKREVASADADEILSIYLAEDTKKRSTADADEILSIYLAEDTEKRSTADADEILSIYLAEDAEKRA</sequence>
<dbReference type="Proteomes" id="UP000566819">
    <property type="component" value="Unassembled WGS sequence"/>
</dbReference>
<comment type="caution">
    <text evidence="2">The sequence shown here is derived from an EMBL/GenBank/DDBJ whole genome shotgun (WGS) entry which is preliminary data.</text>
</comment>
<name>A0A8H4VXF2_9HELO</name>
<feature type="chain" id="PRO_5034361849" evidence="1">
    <location>
        <begin position="21"/>
        <end position="91"/>
    </location>
</feature>
<keyword evidence="3" id="KW-1185">Reference proteome</keyword>
<accession>A0A8H4VXF2</accession>
<reference evidence="2 3" key="1">
    <citation type="submission" date="2020-03" db="EMBL/GenBank/DDBJ databases">
        <title>Draft Genome Sequence of Cudoniella acicularis.</title>
        <authorList>
            <person name="Buettner E."/>
            <person name="Kellner H."/>
        </authorList>
    </citation>
    <scope>NUCLEOTIDE SEQUENCE [LARGE SCALE GENOMIC DNA]</scope>
    <source>
        <strain evidence="2 3">DSM 108380</strain>
    </source>
</reference>
<proteinExistence type="predicted"/>
<feature type="signal peptide" evidence="1">
    <location>
        <begin position="1"/>
        <end position="20"/>
    </location>
</feature>
<organism evidence="2 3">
    <name type="scientific">Cudoniella acicularis</name>
    <dbReference type="NCBI Taxonomy" id="354080"/>
    <lineage>
        <taxon>Eukaryota</taxon>
        <taxon>Fungi</taxon>
        <taxon>Dikarya</taxon>
        <taxon>Ascomycota</taxon>
        <taxon>Pezizomycotina</taxon>
        <taxon>Leotiomycetes</taxon>
        <taxon>Helotiales</taxon>
        <taxon>Tricladiaceae</taxon>
        <taxon>Cudoniella</taxon>
    </lineage>
</organism>
<protein>
    <submittedName>
        <fullName evidence="2">Uncharacterized protein</fullName>
    </submittedName>
</protein>
<evidence type="ECO:0000256" key="1">
    <source>
        <dbReference type="SAM" id="SignalP"/>
    </source>
</evidence>
<gene>
    <name evidence="2" type="ORF">G7Y89_g11929</name>
</gene>
<evidence type="ECO:0000313" key="2">
    <source>
        <dbReference type="EMBL" id="KAF4626233.1"/>
    </source>
</evidence>